<dbReference type="Proteomes" id="UP000318661">
    <property type="component" value="Unassembled WGS sequence"/>
</dbReference>
<dbReference type="SUPFAM" id="SSF56524">
    <property type="entry name" value="Oxidoreductase molybdopterin-binding domain"/>
    <property type="match status" value="1"/>
</dbReference>
<dbReference type="SUPFAM" id="SSF81296">
    <property type="entry name" value="E set domains"/>
    <property type="match status" value="1"/>
</dbReference>
<dbReference type="EMBL" id="VBAJ01000264">
    <property type="protein sequence ID" value="TMJ04429.1"/>
    <property type="molecule type" value="Genomic_DNA"/>
</dbReference>
<dbReference type="GO" id="GO:0020037">
    <property type="term" value="F:heme binding"/>
    <property type="evidence" value="ECO:0007669"/>
    <property type="project" value="TreeGrafter"/>
</dbReference>
<dbReference type="AlphaFoldDB" id="A0A537L8T7"/>
<sequence length="379" mass="40761">MAAASGNGTATTITPIRGRRNATPLPGSSAGVSSRPRHHGPELTRRELLRRSAVLAAGALAGPALAQWVRGTRQNLAAAQGVEVRGLPAEVTPTGEFYIVSKNPPGFDPDLDASLWRLEVAGRTQPLRLSYRELLALPSMERSHTLECISNEVGGNLISNAKWRGVPLRMILEMAGADTTVRKVAFRCADGYTTAIPMSDALHPDTLLAYEINGERLPSKHGFPARLLVGGLYGMKNPKWITRIEPADHFLGYWEQRGWSQEAVVKTMSKFTTPNSGATLPAGRPAQLGGVAYAGNRGIRAVECSIDDGRSWLPAAIKSVPGPDTWVLWAVDWTPPGPGSYLLRVRAADGTGQWQTADEAPTLPDGASGLHRVRVYTRA</sequence>
<evidence type="ECO:0000259" key="2">
    <source>
        <dbReference type="Pfam" id="PF00174"/>
    </source>
</evidence>
<dbReference type="PANTHER" id="PTHR19372">
    <property type="entry name" value="SULFITE REDUCTASE"/>
    <property type="match status" value="1"/>
</dbReference>
<evidence type="ECO:0000313" key="3">
    <source>
        <dbReference type="EMBL" id="TMJ04429.1"/>
    </source>
</evidence>
<dbReference type="GO" id="GO:0006790">
    <property type="term" value="P:sulfur compound metabolic process"/>
    <property type="evidence" value="ECO:0007669"/>
    <property type="project" value="TreeGrafter"/>
</dbReference>
<dbReference type="Gene3D" id="2.60.40.650">
    <property type="match status" value="1"/>
</dbReference>
<protein>
    <recommendedName>
        <fullName evidence="2">Oxidoreductase molybdopterin-binding domain-containing protein</fullName>
    </recommendedName>
</protein>
<evidence type="ECO:0000313" key="4">
    <source>
        <dbReference type="Proteomes" id="UP000318661"/>
    </source>
</evidence>
<reference evidence="3 4" key="1">
    <citation type="journal article" date="2019" name="Nat. Microbiol.">
        <title>Mediterranean grassland soil C-N compound turnover is dependent on rainfall and depth, and is mediated by genomically divergent microorganisms.</title>
        <authorList>
            <person name="Diamond S."/>
            <person name="Andeer P.F."/>
            <person name="Li Z."/>
            <person name="Crits-Christoph A."/>
            <person name="Burstein D."/>
            <person name="Anantharaman K."/>
            <person name="Lane K.R."/>
            <person name="Thomas B.C."/>
            <person name="Pan C."/>
            <person name="Northen T.R."/>
            <person name="Banfield J.F."/>
        </authorList>
    </citation>
    <scope>NUCLEOTIDE SEQUENCE [LARGE SCALE GENOMIC DNA]</scope>
    <source>
        <strain evidence="3">NP_2</strain>
    </source>
</reference>
<accession>A0A537L8T7</accession>
<organism evidence="3 4">
    <name type="scientific">Candidatus Segetimicrobium genomatis</name>
    <dbReference type="NCBI Taxonomy" id="2569760"/>
    <lineage>
        <taxon>Bacteria</taxon>
        <taxon>Bacillati</taxon>
        <taxon>Candidatus Sysuimicrobiota</taxon>
        <taxon>Candidatus Sysuimicrobiia</taxon>
        <taxon>Candidatus Sysuimicrobiales</taxon>
        <taxon>Candidatus Segetimicrobiaceae</taxon>
        <taxon>Candidatus Segetimicrobium</taxon>
    </lineage>
</organism>
<dbReference type="Pfam" id="PF00174">
    <property type="entry name" value="Oxidored_molyb"/>
    <property type="match status" value="1"/>
</dbReference>
<feature type="compositionally biased region" description="Polar residues" evidence="1">
    <location>
        <begin position="1"/>
        <end position="14"/>
    </location>
</feature>
<dbReference type="PANTHER" id="PTHR19372:SF7">
    <property type="entry name" value="SULFITE OXIDASE, MITOCHONDRIAL"/>
    <property type="match status" value="1"/>
</dbReference>
<dbReference type="Gene3D" id="3.90.420.10">
    <property type="entry name" value="Oxidoreductase, molybdopterin-binding domain"/>
    <property type="match status" value="1"/>
</dbReference>
<dbReference type="GO" id="GO:0008482">
    <property type="term" value="F:sulfite oxidase activity"/>
    <property type="evidence" value="ECO:0007669"/>
    <property type="project" value="TreeGrafter"/>
</dbReference>
<gene>
    <name evidence="3" type="ORF">E6G99_10405</name>
</gene>
<evidence type="ECO:0000256" key="1">
    <source>
        <dbReference type="SAM" id="MobiDB-lite"/>
    </source>
</evidence>
<dbReference type="InterPro" id="IPR036374">
    <property type="entry name" value="OxRdtase_Mopterin-bd_sf"/>
</dbReference>
<dbReference type="GO" id="GO:0043546">
    <property type="term" value="F:molybdopterin cofactor binding"/>
    <property type="evidence" value="ECO:0007669"/>
    <property type="project" value="TreeGrafter"/>
</dbReference>
<feature type="region of interest" description="Disordered" evidence="1">
    <location>
        <begin position="1"/>
        <end position="43"/>
    </location>
</feature>
<dbReference type="InterPro" id="IPR006311">
    <property type="entry name" value="TAT_signal"/>
</dbReference>
<feature type="domain" description="Oxidoreductase molybdopterin-binding" evidence="2">
    <location>
        <begin position="109"/>
        <end position="248"/>
    </location>
</feature>
<name>A0A537L8T7_9BACT</name>
<dbReference type="PROSITE" id="PS51318">
    <property type="entry name" value="TAT"/>
    <property type="match status" value="1"/>
</dbReference>
<comment type="caution">
    <text evidence="3">The sequence shown here is derived from an EMBL/GenBank/DDBJ whole genome shotgun (WGS) entry which is preliminary data.</text>
</comment>
<dbReference type="InterPro" id="IPR000572">
    <property type="entry name" value="OxRdtase_Mopterin-bd_dom"/>
</dbReference>
<dbReference type="InterPro" id="IPR014756">
    <property type="entry name" value="Ig_E-set"/>
</dbReference>
<proteinExistence type="predicted"/>